<name>A0ABY7SNU6_9RHOB</name>
<dbReference type="PANTHER" id="PTHR13078">
    <property type="entry name" value="PEROXISOMAL MULTIFUNCTIONAL ENZYME TYPE 2-RELATED"/>
    <property type="match status" value="1"/>
</dbReference>
<dbReference type="Proteomes" id="UP001219349">
    <property type="component" value="Chromosome"/>
</dbReference>
<dbReference type="SUPFAM" id="SSF54637">
    <property type="entry name" value="Thioesterase/thiol ester dehydrase-isomerase"/>
    <property type="match status" value="2"/>
</dbReference>
<proteinExistence type="predicted"/>
<evidence type="ECO:0000259" key="1">
    <source>
        <dbReference type="Pfam" id="PF01575"/>
    </source>
</evidence>
<dbReference type="PANTHER" id="PTHR13078:SF56">
    <property type="entry name" value="PEROXISOMAL MULTIFUNCTIONAL ENZYME TYPE 2"/>
    <property type="match status" value="1"/>
</dbReference>
<dbReference type="Pfam" id="PF01575">
    <property type="entry name" value="MaoC_dehydratas"/>
    <property type="match status" value="1"/>
</dbReference>
<reference evidence="3 4" key="1">
    <citation type="submission" date="2021-01" db="EMBL/GenBank/DDBJ databases">
        <title>Biogeographic distribution of Paracoccus.</title>
        <authorList>
            <person name="Hollensteiner J."/>
            <person name="Leineberger J."/>
            <person name="Brinkhoff T."/>
            <person name="Daniel R."/>
        </authorList>
    </citation>
    <scope>NUCLEOTIDE SEQUENCE [LARGE SCALE GENOMIC DNA]</scope>
    <source>
        <strain evidence="3 4">KCTC 22803</strain>
    </source>
</reference>
<dbReference type="EMBL" id="CP067136">
    <property type="protein sequence ID" value="WCR08486.1"/>
    <property type="molecule type" value="Genomic_DNA"/>
</dbReference>
<dbReference type="InterPro" id="IPR002539">
    <property type="entry name" value="MaoC-like_dom"/>
</dbReference>
<dbReference type="CDD" id="cd03448">
    <property type="entry name" value="HDE_HSD"/>
    <property type="match status" value="1"/>
</dbReference>
<dbReference type="Gene3D" id="3.10.129.10">
    <property type="entry name" value="Hotdog Thioesterase"/>
    <property type="match status" value="1"/>
</dbReference>
<keyword evidence="4" id="KW-1185">Reference proteome</keyword>
<gene>
    <name evidence="3" type="ORF">JHX87_06645</name>
</gene>
<dbReference type="InterPro" id="IPR054357">
    <property type="entry name" value="MFE-2_N"/>
</dbReference>
<evidence type="ECO:0000259" key="2">
    <source>
        <dbReference type="Pfam" id="PF22622"/>
    </source>
</evidence>
<feature type="domain" description="Peroxisomal multifunctional enzyme type 2-like N-terminal" evidence="2">
    <location>
        <begin position="25"/>
        <end position="148"/>
    </location>
</feature>
<evidence type="ECO:0000313" key="3">
    <source>
        <dbReference type="EMBL" id="WCR08486.1"/>
    </source>
</evidence>
<dbReference type="Pfam" id="PF22622">
    <property type="entry name" value="MFE-2_hydrat-2_N"/>
    <property type="match status" value="1"/>
</dbReference>
<organism evidence="3 4">
    <name type="scientific">Paracoccus fistulariae</name>
    <dbReference type="NCBI Taxonomy" id="658446"/>
    <lineage>
        <taxon>Bacteria</taxon>
        <taxon>Pseudomonadati</taxon>
        <taxon>Pseudomonadota</taxon>
        <taxon>Alphaproteobacteria</taxon>
        <taxon>Rhodobacterales</taxon>
        <taxon>Paracoccaceae</taxon>
        <taxon>Paracoccus</taxon>
    </lineage>
</organism>
<dbReference type="InterPro" id="IPR029069">
    <property type="entry name" value="HotDog_dom_sf"/>
</dbReference>
<sequence>MAIDYDRLMSFPIPEIRQDYGLPELARYGLSVGLGQDAMDMRQLAYLGALADDQRAMPSIVTVLGHPGFWLGDPATGVDALRLVHGEQGLTIHQPIPVEGSILARTRVTGLIDKGPGRGALLYTEKDITDARTGQHLATCRGTTFLRGDGGFGGPQGPVKAPHQIPVDAPDHVFDCPTRPEQALHYRWNGDNNPLHLDPRVAQQAGFDRPILHGLCSFGAAAHALLAVLCDYDAGRFGAMDGRFTAHVFPGETLRTEIWSDGSFQTRVLERDKIAIGNGIFTFREAS</sequence>
<evidence type="ECO:0000313" key="4">
    <source>
        <dbReference type="Proteomes" id="UP001219349"/>
    </source>
</evidence>
<feature type="domain" description="MaoC-like" evidence="1">
    <location>
        <begin position="168"/>
        <end position="267"/>
    </location>
</feature>
<dbReference type="RefSeq" id="WP_271883375.1">
    <property type="nucleotide sequence ID" value="NZ_CP067136.1"/>
</dbReference>
<accession>A0ABY7SNU6</accession>
<protein>
    <submittedName>
        <fullName evidence="3">MaoC family dehydratase N-terminal domain-containing protein</fullName>
    </submittedName>
</protein>